<dbReference type="Pfam" id="PF13840">
    <property type="entry name" value="ACT_7"/>
    <property type="match status" value="1"/>
</dbReference>
<dbReference type="EMBL" id="SIMR01000012">
    <property type="protein sequence ID" value="TBC01352.1"/>
    <property type="molecule type" value="Genomic_DNA"/>
</dbReference>
<protein>
    <submittedName>
        <fullName evidence="3">ACT domain-containing protein</fullName>
    </submittedName>
</protein>
<dbReference type="AlphaFoldDB" id="A0AB38HR45"/>
<evidence type="ECO:0000259" key="2">
    <source>
        <dbReference type="Pfam" id="PF21631"/>
    </source>
</evidence>
<dbReference type="InterPro" id="IPR045865">
    <property type="entry name" value="ACT-like_dom_sf"/>
</dbReference>
<dbReference type="InterPro" id="IPR027795">
    <property type="entry name" value="CASTOR_ACT_dom"/>
</dbReference>
<feature type="domain" description="A9CJY8-like N-terminal" evidence="2">
    <location>
        <begin position="11"/>
        <end position="54"/>
    </location>
</feature>
<dbReference type="Gene3D" id="3.30.2130.10">
    <property type="entry name" value="VC0802-like"/>
    <property type="match status" value="1"/>
</dbReference>
<name>A0AB38HR45_9HYPH</name>
<dbReference type="Proteomes" id="UP000294215">
    <property type="component" value="Unassembled WGS sequence"/>
</dbReference>
<organism evidence="3 4">
    <name type="scientific">Rhizobium ruizarguesonis</name>
    <dbReference type="NCBI Taxonomy" id="2081791"/>
    <lineage>
        <taxon>Bacteria</taxon>
        <taxon>Pseudomonadati</taxon>
        <taxon>Pseudomonadota</taxon>
        <taxon>Alphaproteobacteria</taxon>
        <taxon>Hyphomicrobiales</taxon>
        <taxon>Rhizobiaceae</taxon>
        <taxon>Rhizobium/Agrobacterium group</taxon>
        <taxon>Rhizobium</taxon>
    </lineage>
</organism>
<sequence length="126" mass="13427">MVGVILKRQHGEYAIAQLPVLSPIPSWCDGDGFVSVSRGADELSVICLKNRVPARVTSEGDWACFKLEGPISPNESGSIHSIVGQVAENGIEVFVVSTFGGEYIFVRNRDAAASIDCLMAAGHHVT</sequence>
<comment type="caution">
    <text evidence="3">The sequence shown here is derived from an EMBL/GenBank/DDBJ whole genome shotgun (WGS) entry which is preliminary data.</text>
</comment>
<proteinExistence type="predicted"/>
<evidence type="ECO:0000259" key="1">
    <source>
        <dbReference type="Pfam" id="PF13840"/>
    </source>
</evidence>
<gene>
    <name evidence="3" type="ORF">ELH40_38740</name>
</gene>
<accession>A0AB38HR45</accession>
<feature type="domain" description="CASTOR ACT" evidence="1">
    <location>
        <begin position="58"/>
        <end position="118"/>
    </location>
</feature>
<evidence type="ECO:0000313" key="4">
    <source>
        <dbReference type="Proteomes" id="UP000294215"/>
    </source>
</evidence>
<dbReference type="RefSeq" id="WP_130817817.1">
    <property type="nucleotide sequence ID" value="NZ_SIMR01000012.1"/>
</dbReference>
<dbReference type="InterPro" id="IPR049447">
    <property type="entry name" value="A9CJY8-like_N"/>
</dbReference>
<reference evidence="3 4" key="1">
    <citation type="submission" date="2019-02" db="EMBL/GenBank/DDBJ databases">
        <title>The genomic architecture of introgression among sibling species of bacteria.</title>
        <authorList>
            <person name="Cavassim M.I.A."/>
            <person name="Moeskjaer S."/>
            <person name="Moslemi C."/>
            <person name="Fields B."/>
            <person name="Bachmann A."/>
            <person name="Vilhjalmsson B."/>
            <person name="Schierup M.H."/>
            <person name="Young J.P.W."/>
            <person name="Andersen S.U."/>
        </authorList>
    </citation>
    <scope>NUCLEOTIDE SEQUENCE [LARGE SCALE GENOMIC DNA]</scope>
    <source>
        <strain evidence="3 4">SM92</strain>
    </source>
</reference>
<dbReference type="SUPFAM" id="SSF55021">
    <property type="entry name" value="ACT-like"/>
    <property type="match status" value="2"/>
</dbReference>
<evidence type="ECO:0000313" key="3">
    <source>
        <dbReference type="EMBL" id="TBC01352.1"/>
    </source>
</evidence>
<dbReference type="Pfam" id="PF21631">
    <property type="entry name" value="A9CJY8-like_N"/>
    <property type="match status" value="1"/>
</dbReference>